<evidence type="ECO:0000256" key="4">
    <source>
        <dbReference type="ARBA" id="ARBA00022679"/>
    </source>
</evidence>
<dbReference type="PANTHER" id="PTHR43065:SF46">
    <property type="entry name" value="C4-DICARBOXYLATE TRANSPORT SENSOR PROTEIN DCTB"/>
    <property type="match status" value="1"/>
</dbReference>
<dbReference type="InterPro" id="IPR005467">
    <property type="entry name" value="His_kinase_dom"/>
</dbReference>
<dbReference type="OrthoDB" id="1931120at2"/>
<evidence type="ECO:0000313" key="10">
    <source>
        <dbReference type="Proteomes" id="UP000188604"/>
    </source>
</evidence>
<evidence type="ECO:0000256" key="5">
    <source>
        <dbReference type="ARBA" id="ARBA00022741"/>
    </source>
</evidence>
<reference evidence="9 10" key="1">
    <citation type="submission" date="2016-03" db="EMBL/GenBank/DDBJ databases">
        <title>Acetic acid bacteria sequencing.</title>
        <authorList>
            <person name="Brandt J."/>
            <person name="Jakob F."/>
            <person name="Vogel R.F."/>
        </authorList>
    </citation>
    <scope>NUCLEOTIDE SEQUENCE [LARGE SCALE GENOMIC DNA]</scope>
    <source>
        <strain evidence="9 10">NBRC 101099</strain>
    </source>
</reference>
<comment type="catalytic activity">
    <reaction evidence="1">
        <text>ATP + protein L-histidine = ADP + protein N-phospho-L-histidine.</text>
        <dbReference type="EC" id="2.7.13.3"/>
    </reaction>
</comment>
<proteinExistence type="predicted"/>
<dbReference type="InterPro" id="IPR003661">
    <property type="entry name" value="HisK_dim/P_dom"/>
</dbReference>
<dbReference type="PANTHER" id="PTHR43065">
    <property type="entry name" value="SENSOR HISTIDINE KINASE"/>
    <property type="match status" value="1"/>
</dbReference>
<evidence type="ECO:0000313" key="9">
    <source>
        <dbReference type="EMBL" id="AQS88463.1"/>
    </source>
</evidence>
<dbReference type="SUPFAM" id="SSF55874">
    <property type="entry name" value="ATPase domain of HSP90 chaperone/DNA topoisomerase II/histidine kinase"/>
    <property type="match status" value="1"/>
</dbReference>
<keyword evidence="8" id="KW-0902">Two-component regulatory system</keyword>
<protein>
    <recommendedName>
        <fullName evidence="2">histidine kinase</fullName>
        <ecNumber evidence="2">2.7.13.3</ecNumber>
    </recommendedName>
</protein>
<evidence type="ECO:0000256" key="2">
    <source>
        <dbReference type="ARBA" id="ARBA00012438"/>
    </source>
</evidence>
<dbReference type="InterPro" id="IPR004358">
    <property type="entry name" value="Sig_transdc_His_kin-like_C"/>
</dbReference>
<dbReference type="Proteomes" id="UP000188604">
    <property type="component" value="Chromosome"/>
</dbReference>
<keyword evidence="3" id="KW-0597">Phosphoprotein</keyword>
<evidence type="ECO:0000256" key="6">
    <source>
        <dbReference type="ARBA" id="ARBA00022777"/>
    </source>
</evidence>
<dbReference type="AlphaFoldDB" id="A0A1U9KRM2"/>
<dbReference type="Pfam" id="PF02518">
    <property type="entry name" value="HATPase_c"/>
    <property type="match status" value="1"/>
</dbReference>
<dbReference type="SMART" id="SM00388">
    <property type="entry name" value="HisKA"/>
    <property type="match status" value="1"/>
</dbReference>
<dbReference type="SUPFAM" id="SSF47384">
    <property type="entry name" value="Homodimeric domain of signal transducing histidine kinase"/>
    <property type="match status" value="1"/>
</dbReference>
<dbReference type="PROSITE" id="PS50109">
    <property type="entry name" value="HIS_KIN"/>
    <property type="match status" value="1"/>
</dbReference>
<dbReference type="EMBL" id="CP014691">
    <property type="protein sequence ID" value="AQS88463.1"/>
    <property type="molecule type" value="Genomic_DNA"/>
</dbReference>
<dbReference type="GO" id="GO:0005524">
    <property type="term" value="F:ATP binding"/>
    <property type="evidence" value="ECO:0007669"/>
    <property type="project" value="UniProtKB-KW"/>
</dbReference>
<evidence type="ECO:0000256" key="3">
    <source>
        <dbReference type="ARBA" id="ARBA00022553"/>
    </source>
</evidence>
<dbReference type="EC" id="2.7.13.3" evidence="2"/>
<name>A0A1U9KRM2_9PROT</name>
<evidence type="ECO:0000256" key="1">
    <source>
        <dbReference type="ARBA" id="ARBA00000085"/>
    </source>
</evidence>
<dbReference type="CDD" id="cd00075">
    <property type="entry name" value="HATPase"/>
    <property type="match status" value="1"/>
</dbReference>
<dbReference type="STRING" id="320497.A0U93_11555"/>
<dbReference type="KEGG" id="nch:A0U93_11555"/>
<dbReference type="SUPFAM" id="SSF53686">
    <property type="entry name" value="Tryptophan synthase beta subunit-like PLP-dependent enzymes"/>
    <property type="match status" value="1"/>
</dbReference>
<dbReference type="InterPro" id="IPR036890">
    <property type="entry name" value="HATPase_C_sf"/>
</dbReference>
<keyword evidence="5" id="KW-0547">Nucleotide-binding</keyword>
<dbReference type="SMART" id="SM00387">
    <property type="entry name" value="HATPase_c"/>
    <property type="match status" value="1"/>
</dbReference>
<keyword evidence="6 9" id="KW-0418">Kinase</keyword>
<dbReference type="InterPro" id="IPR036052">
    <property type="entry name" value="TrpB-like_PALP_sf"/>
</dbReference>
<dbReference type="InterPro" id="IPR036097">
    <property type="entry name" value="HisK_dim/P_sf"/>
</dbReference>
<dbReference type="InterPro" id="IPR003594">
    <property type="entry name" value="HATPase_dom"/>
</dbReference>
<dbReference type="Gene3D" id="3.30.565.10">
    <property type="entry name" value="Histidine kinase-like ATPase, C-terminal domain"/>
    <property type="match status" value="1"/>
</dbReference>
<keyword evidence="7" id="KW-0067">ATP-binding</keyword>
<dbReference type="PRINTS" id="PR00344">
    <property type="entry name" value="BCTRLSENSOR"/>
</dbReference>
<keyword evidence="10" id="KW-1185">Reference proteome</keyword>
<keyword evidence="4" id="KW-0808">Transferase</keyword>
<evidence type="ECO:0000256" key="8">
    <source>
        <dbReference type="ARBA" id="ARBA00023012"/>
    </source>
</evidence>
<sequence length="401" mass="43062">MRVVLATLAKVAGIVAACCLARPVWQNGFFATAVLLVCVAVFCMASLIATQLELLRRAQRKEPSVVRPVGRETLRNRALLDHAPVPLLFQQTDGTLHAANRAARRLFETEGRLIAPPPALLAVIEPDKSASEHAVIRLPSSGGSSRVYAVSVGQGGGAGGIVAYLALMDVEASINAAEAQALRELLQILSHEIMNSLTPIVSLSATAAELFSEVPTRETGLMIGEALATIRRRADGLDRFVRGYRDLARLPAPDLQPVDLGELLRETARLFDARWAGRVALELALPPKRIMVRLDRGQMEQALLNLLNNGAEAALEHPAPRIQLAGAWIDGAIQITVHDNGSGIDAAQRKRIFEPFVSFKANGNGIGLSLARQIVRGHGGALILEDEMALGPWTTGLCIRL</sequence>
<accession>A0A1U9KRM2</accession>
<gene>
    <name evidence="9" type="ORF">A0U93_11555</name>
</gene>
<evidence type="ECO:0000256" key="7">
    <source>
        <dbReference type="ARBA" id="ARBA00022840"/>
    </source>
</evidence>
<dbReference type="GO" id="GO:0000155">
    <property type="term" value="F:phosphorelay sensor kinase activity"/>
    <property type="evidence" value="ECO:0007669"/>
    <property type="project" value="InterPro"/>
</dbReference>
<organism evidence="9 10">
    <name type="scientific">Neoasaia chiangmaiensis</name>
    <dbReference type="NCBI Taxonomy" id="320497"/>
    <lineage>
        <taxon>Bacteria</taxon>
        <taxon>Pseudomonadati</taxon>
        <taxon>Pseudomonadota</taxon>
        <taxon>Alphaproteobacteria</taxon>
        <taxon>Acetobacterales</taxon>
        <taxon>Acetobacteraceae</taxon>
        <taxon>Neoasaia</taxon>
    </lineage>
</organism>